<dbReference type="NCBIfam" id="TIGR01835">
    <property type="entry name" value="HMG-CoA-S_prok"/>
    <property type="match status" value="1"/>
</dbReference>
<dbReference type="PANTHER" id="PTHR43323">
    <property type="entry name" value="3-HYDROXY-3-METHYLGLUTARYL COENZYME A SYNTHASE"/>
    <property type="match status" value="1"/>
</dbReference>
<dbReference type="InterPro" id="IPR013746">
    <property type="entry name" value="HMG_CoA_synt_C_dom"/>
</dbReference>
<feature type="domain" description="Hydroxymethylglutaryl-coenzyme A synthase C-terminal" evidence="6">
    <location>
        <begin position="254"/>
        <end position="357"/>
    </location>
</feature>
<accession>A0A0H2UR69</accession>
<dbReference type="Proteomes" id="UP000000585">
    <property type="component" value="Chromosome"/>
</dbReference>
<gene>
    <name evidence="7" type="primary">mvaS</name>
    <name evidence="7" type="ordered locus">SP_1727</name>
</gene>
<dbReference type="EMBL" id="AE005672">
    <property type="protein sequence ID" value="AAK75804.1"/>
    <property type="molecule type" value="Genomic_DNA"/>
</dbReference>
<name>A0A0H2UR69_STRPN</name>
<dbReference type="InterPro" id="IPR011554">
    <property type="entry name" value="HMG_CoA_synthase_prok"/>
</dbReference>
<feature type="binding site" evidence="4">
    <location>
        <position position="284"/>
    </location>
    <ligand>
        <name>(3S)-3-hydroxy-3-methylglutaryl-CoA</name>
        <dbReference type="ChEBI" id="CHEBI:43074"/>
    </ligand>
</feature>
<evidence type="ECO:0000313" key="7">
    <source>
        <dbReference type="EMBL" id="AAK75804.1"/>
    </source>
</evidence>
<feature type="binding site" evidence="4">
    <location>
        <position position="37"/>
    </location>
    <ligand>
        <name>(3S)-3-hydroxy-3-methylglutaryl-CoA</name>
        <dbReference type="ChEBI" id="CHEBI:43074"/>
    </ligand>
</feature>
<evidence type="ECO:0000313" key="8">
    <source>
        <dbReference type="Proteomes" id="UP000000585"/>
    </source>
</evidence>
<comment type="similarity">
    <text evidence="1">Belongs to the thiolase-like superfamily. HMG-CoA synthase family.</text>
</comment>
<dbReference type="AlphaFoldDB" id="A0A0H2UR69"/>
<dbReference type="Gene3D" id="3.40.47.10">
    <property type="match status" value="2"/>
</dbReference>
<dbReference type="FunFam" id="3.40.47.10:FF:000045">
    <property type="entry name" value="Hydroxymethylglutaryl-CoA synthase"/>
    <property type="match status" value="1"/>
</dbReference>
<evidence type="ECO:0000256" key="2">
    <source>
        <dbReference type="ARBA" id="ARBA00022679"/>
    </source>
</evidence>
<dbReference type="BioCyc" id="SPNE170187:G1FZB-1750-MONOMER"/>
<feature type="active site" description="Proton donor/acceptor" evidence="3">
    <location>
        <position position="241"/>
    </location>
</feature>
<evidence type="ECO:0000259" key="6">
    <source>
        <dbReference type="Pfam" id="PF08540"/>
    </source>
</evidence>
<protein>
    <submittedName>
        <fullName evidence="7">Hydroxymethylglutaryl-CoA synthase</fullName>
    </submittedName>
</protein>
<dbReference type="Pfam" id="PF08540">
    <property type="entry name" value="HMG_CoA_synt_C"/>
    <property type="match status" value="1"/>
</dbReference>
<dbReference type="SMR" id="A0A0H2UR69"/>
<feature type="active site" description="Proton donor/acceptor" evidence="3">
    <location>
        <position position="87"/>
    </location>
</feature>
<dbReference type="GO" id="GO:0004421">
    <property type="term" value="F:hydroxymethylglutaryl-CoA synthase activity"/>
    <property type="evidence" value="ECO:0007669"/>
    <property type="project" value="InterPro"/>
</dbReference>
<dbReference type="PANTHER" id="PTHR43323:SF2">
    <property type="entry name" value="HYDROXYMETHYLGLUTARYL-COA SYNTHASE"/>
    <property type="match status" value="1"/>
</dbReference>
<evidence type="ECO:0000259" key="5">
    <source>
        <dbReference type="Pfam" id="PF01154"/>
    </source>
</evidence>
<proteinExistence type="inferred from homology"/>
<feature type="active site" description="Acyl-thioester intermediate" evidence="3">
    <location>
        <position position="119"/>
    </location>
</feature>
<keyword evidence="8" id="KW-1185">Reference proteome</keyword>
<dbReference type="eggNOG" id="COG3425">
    <property type="taxonomic scope" value="Bacteria"/>
</dbReference>
<reference evidence="7 8" key="1">
    <citation type="journal article" date="2001" name="Science">
        <title>Complete genome sequence of a virulent isolate of Streptococcus pneumoniae.</title>
        <authorList>
            <person name="Tettelin H."/>
            <person name="Nelson K.E."/>
            <person name="Paulsen I.T."/>
            <person name="Eisen J.A."/>
            <person name="Read T.D."/>
            <person name="Peterson S."/>
            <person name="Heidelberg J."/>
            <person name="DeBoy R.T."/>
            <person name="Haft D.H."/>
            <person name="Dodson R.J."/>
            <person name="Durkin A.S."/>
            <person name="Gwinn M."/>
            <person name="Kolonay J.F."/>
            <person name="Nelson W.C."/>
            <person name="Peterson J.D."/>
            <person name="Umayam L.A."/>
            <person name="White O."/>
            <person name="Salzberg S.L."/>
            <person name="Lewis M.R."/>
            <person name="Radune D."/>
            <person name="Holtzapple E."/>
            <person name="Khouri H."/>
            <person name="Wolf A.M."/>
            <person name="Utterback T.R."/>
            <person name="Hansen C.L."/>
            <person name="McDonald L.A."/>
            <person name="Feldblyum T.V."/>
            <person name="Angiuoli S."/>
            <person name="Dickinson T."/>
            <person name="Hickey E.K."/>
            <person name="Holt I.E."/>
            <person name="Loftus B.J."/>
            <person name="Yang F."/>
            <person name="Smith H.O."/>
            <person name="Venter J.C."/>
            <person name="Dougherty B.A."/>
            <person name="Morrison D.A."/>
            <person name="Hollingshead S.K."/>
            <person name="Fraser C.M."/>
        </authorList>
    </citation>
    <scope>NUCLEOTIDE SEQUENCE [LARGE SCALE GENOMIC DNA]</scope>
    <source>
        <strain evidence="8">ATCC BAA-334 / TIGR4</strain>
    </source>
</reference>
<dbReference type="InterPro" id="IPR016039">
    <property type="entry name" value="Thiolase-like"/>
</dbReference>
<feature type="binding site" evidence="4">
    <location>
        <position position="151"/>
    </location>
    <ligand>
        <name>(3S)-3-hydroxy-3-methylglutaryl-CoA</name>
        <dbReference type="ChEBI" id="CHEBI:43074"/>
    </ligand>
</feature>
<evidence type="ECO:0000256" key="1">
    <source>
        <dbReference type="ARBA" id="ARBA00007061"/>
    </source>
</evidence>
<dbReference type="PaxDb" id="170187-SP_1727"/>
<sequence>MNDKTEVNMTIGIDKIGFATSQYVLKLQDLAEARGIDPEKLSKGLLLKELSIAPLTEDIVTLAASASDSILTEQERQEVDMVIVATESGIDQSKAAAVFVHGLLGIQPFARSFEIKEACYGATAALHYAKLHVENSPESKVLVIASDIAKYGIETPGEPTQGAGSVAMLITQNPRMMAFNNDNVAQTRDIMDFWRPNYSTTPYVNGVYSTQQYLDSLKTTWLEYQKRYQLTLDDFAAVCFHLPYPKLALKGLKKIMDKSLPQEKKDLLQKHFDQSILYSQKVGNIYTGSLFLGLLSLLENTDSLKAGDKIALYSYGSGAVAEFFSGELVEGYEAYLDKDRLNKLNQRTALSVADYEKVFFEEVNLDETNSAQFAGYENQDFALVEILDHQRRYSKVEK</sequence>
<dbReference type="GO" id="GO:0006084">
    <property type="term" value="P:acetyl-CoA metabolic process"/>
    <property type="evidence" value="ECO:0007669"/>
    <property type="project" value="InterPro"/>
</dbReference>
<evidence type="ECO:0000256" key="4">
    <source>
        <dbReference type="PIRSR" id="PIRSR611554-2"/>
    </source>
</evidence>
<dbReference type="PhylomeDB" id="A0A0H2UR69"/>
<feature type="binding site" evidence="4">
    <location>
        <position position="250"/>
    </location>
    <ligand>
        <name>(3S)-3-hydroxy-3-methylglutaryl-CoA</name>
        <dbReference type="ChEBI" id="CHEBI:43074"/>
    </ligand>
</feature>
<dbReference type="SUPFAM" id="SSF53901">
    <property type="entry name" value="Thiolase-like"/>
    <property type="match status" value="2"/>
</dbReference>
<dbReference type="EnsemblBacteria" id="AAK75804">
    <property type="protein sequence ID" value="AAK75804"/>
    <property type="gene ID" value="SP_1727"/>
</dbReference>
<dbReference type="InterPro" id="IPR013528">
    <property type="entry name" value="HMG_CoA_synth_N"/>
</dbReference>
<feature type="domain" description="Hydroxymethylglutaryl-coenzyme A synthase N-terminal" evidence="5">
    <location>
        <begin position="19"/>
        <end position="172"/>
    </location>
</feature>
<dbReference type="CDD" id="cd00827">
    <property type="entry name" value="init_cond_enzymes"/>
    <property type="match status" value="1"/>
</dbReference>
<dbReference type="KEGG" id="spn:SP_1727"/>
<dbReference type="Pfam" id="PF01154">
    <property type="entry name" value="HMG_CoA_synt_N"/>
    <property type="match status" value="1"/>
</dbReference>
<organism evidence="7 8">
    <name type="scientific">Streptococcus pneumoniae serotype 4 (strain ATCC BAA-334 / TIGR4)</name>
    <dbReference type="NCBI Taxonomy" id="170187"/>
    <lineage>
        <taxon>Bacteria</taxon>
        <taxon>Bacillati</taxon>
        <taxon>Bacillota</taxon>
        <taxon>Bacilli</taxon>
        <taxon>Lactobacillales</taxon>
        <taxon>Streptococcaceae</taxon>
        <taxon>Streptococcus</taxon>
    </lineage>
</organism>
<keyword evidence="2" id="KW-0808">Transferase</keyword>
<evidence type="ECO:0000256" key="3">
    <source>
        <dbReference type="PIRSR" id="PIRSR611554-1"/>
    </source>
</evidence>